<accession>A0A6A5L078</accession>
<name>A0A6A5L078_9PLEO</name>
<organism evidence="1 2">
    <name type="scientific">Decorospora gaudefroyi</name>
    <dbReference type="NCBI Taxonomy" id="184978"/>
    <lineage>
        <taxon>Eukaryota</taxon>
        <taxon>Fungi</taxon>
        <taxon>Dikarya</taxon>
        <taxon>Ascomycota</taxon>
        <taxon>Pezizomycotina</taxon>
        <taxon>Dothideomycetes</taxon>
        <taxon>Pleosporomycetidae</taxon>
        <taxon>Pleosporales</taxon>
        <taxon>Pleosporineae</taxon>
        <taxon>Pleosporaceae</taxon>
        <taxon>Decorospora</taxon>
    </lineage>
</organism>
<protein>
    <submittedName>
        <fullName evidence="1">Uncharacterized protein</fullName>
    </submittedName>
</protein>
<gene>
    <name evidence="1" type="ORF">BDW02DRAFT_4416</name>
</gene>
<sequence length="189" mass="21274">MKQNNAELITIIVGLTLSATSSCFVKRSLRLSADYQHPLPIKTGVMQRDIEIQFSTCLPFACSVFIPIPFDIELLQTSVTHVTFHDGFRFPVAHLPRYLLRTSIAMADNLCIVIIINIGKAQFPPFWGDLILADPHKASSGNVAENIAFVHGCERRIRRVYTAFTLLLTQIRRLLYFRCNASALPLQSL</sequence>
<dbReference type="AlphaFoldDB" id="A0A6A5L078"/>
<keyword evidence="2" id="KW-1185">Reference proteome</keyword>
<dbReference type="EMBL" id="ML975244">
    <property type="protein sequence ID" value="KAF1839613.1"/>
    <property type="molecule type" value="Genomic_DNA"/>
</dbReference>
<proteinExistence type="predicted"/>
<dbReference type="PROSITE" id="PS51257">
    <property type="entry name" value="PROKAR_LIPOPROTEIN"/>
    <property type="match status" value="1"/>
</dbReference>
<evidence type="ECO:0000313" key="1">
    <source>
        <dbReference type="EMBL" id="KAF1839613.1"/>
    </source>
</evidence>
<reference evidence="1" key="1">
    <citation type="submission" date="2020-01" db="EMBL/GenBank/DDBJ databases">
        <authorList>
            <consortium name="DOE Joint Genome Institute"/>
            <person name="Haridas S."/>
            <person name="Albert R."/>
            <person name="Binder M."/>
            <person name="Bloem J."/>
            <person name="Labutti K."/>
            <person name="Salamov A."/>
            <person name="Andreopoulos B."/>
            <person name="Baker S.E."/>
            <person name="Barry K."/>
            <person name="Bills G."/>
            <person name="Bluhm B.H."/>
            <person name="Cannon C."/>
            <person name="Castanera R."/>
            <person name="Culley D.E."/>
            <person name="Daum C."/>
            <person name="Ezra D."/>
            <person name="Gonzalez J.B."/>
            <person name="Henrissat B."/>
            <person name="Kuo A."/>
            <person name="Liang C."/>
            <person name="Lipzen A."/>
            <person name="Lutzoni F."/>
            <person name="Magnuson J."/>
            <person name="Mondo S."/>
            <person name="Nolan M."/>
            <person name="Ohm R."/>
            <person name="Pangilinan J."/>
            <person name="Park H.-J."/>
            <person name="Ramirez L."/>
            <person name="Alfaro M."/>
            <person name="Sun H."/>
            <person name="Tritt A."/>
            <person name="Yoshinaga Y."/>
            <person name="Zwiers L.-H."/>
            <person name="Turgeon B.G."/>
            <person name="Goodwin S.B."/>
            <person name="Spatafora J.W."/>
            <person name="Crous P.W."/>
            <person name="Grigoriev I.V."/>
        </authorList>
    </citation>
    <scope>NUCLEOTIDE SEQUENCE</scope>
    <source>
        <strain evidence="1">P77</strain>
    </source>
</reference>
<dbReference type="Proteomes" id="UP000800040">
    <property type="component" value="Unassembled WGS sequence"/>
</dbReference>
<evidence type="ECO:0000313" key="2">
    <source>
        <dbReference type="Proteomes" id="UP000800040"/>
    </source>
</evidence>